<gene>
    <name evidence="3" type="primary">yknX</name>
    <name evidence="3" type="ORF">BREV_BREV_01545</name>
</gene>
<dbReference type="Gene3D" id="2.40.50.100">
    <property type="match status" value="1"/>
</dbReference>
<proteinExistence type="predicted"/>
<dbReference type="RefSeq" id="WP_035306581.1">
    <property type="nucleotide sequence ID" value="NZ_UXHF01000025.1"/>
</dbReference>
<dbReference type="Gene3D" id="2.40.420.20">
    <property type="match status" value="1"/>
</dbReference>
<dbReference type="Proteomes" id="UP000289220">
    <property type="component" value="Unassembled WGS sequence"/>
</dbReference>
<dbReference type="EMBL" id="UXHF01000025">
    <property type="protein sequence ID" value="VDC49896.1"/>
    <property type="molecule type" value="Genomic_DNA"/>
</dbReference>
<name>A0A7Z8Y2U6_9CAUL</name>
<evidence type="ECO:0000313" key="3">
    <source>
        <dbReference type="EMBL" id="VDC49896.1"/>
    </source>
</evidence>
<dbReference type="GO" id="GO:0015562">
    <property type="term" value="F:efflux transmembrane transporter activity"/>
    <property type="evidence" value="ECO:0007669"/>
    <property type="project" value="TreeGrafter"/>
</dbReference>
<organism evidence="3 4">
    <name type="scientific">Brevundimonas mediterranea</name>
    <dbReference type="NCBI Taxonomy" id="74329"/>
    <lineage>
        <taxon>Bacteria</taxon>
        <taxon>Pseudomonadati</taxon>
        <taxon>Pseudomonadota</taxon>
        <taxon>Alphaproteobacteria</taxon>
        <taxon>Caulobacterales</taxon>
        <taxon>Caulobacteraceae</taxon>
        <taxon>Brevundimonas</taxon>
    </lineage>
</organism>
<keyword evidence="4" id="KW-1185">Reference proteome</keyword>
<comment type="caution">
    <text evidence="3">The sequence shown here is derived from an EMBL/GenBank/DDBJ whole genome shotgun (WGS) entry which is preliminary data.</text>
</comment>
<dbReference type="InterPro" id="IPR058637">
    <property type="entry name" value="YknX-like_C"/>
</dbReference>
<dbReference type="Pfam" id="PF25989">
    <property type="entry name" value="YknX_C"/>
    <property type="match status" value="1"/>
</dbReference>
<feature type="coiled-coil region" evidence="1">
    <location>
        <begin position="104"/>
        <end position="138"/>
    </location>
</feature>
<dbReference type="PANTHER" id="PTHR30469">
    <property type="entry name" value="MULTIDRUG RESISTANCE PROTEIN MDTA"/>
    <property type="match status" value="1"/>
</dbReference>
<protein>
    <submittedName>
        <fullName evidence="3">Efflux system component YknX</fullName>
    </submittedName>
</protein>
<accession>A0A7Z8Y2U6</accession>
<reference evidence="3 4" key="1">
    <citation type="submission" date="2018-11" db="EMBL/GenBank/DDBJ databases">
        <authorList>
            <person name="Peiro R."/>
            <person name="Begona"/>
            <person name="Cbmso G."/>
            <person name="Lopez M."/>
            <person name="Gonzalez S."/>
            <person name="Sacristan E."/>
            <person name="Castillo E."/>
        </authorList>
    </citation>
    <scope>NUCLEOTIDE SEQUENCE [LARGE SCALE GENOMIC DNA]</scope>
    <source>
        <strain evidence="3">Brev_genome</strain>
    </source>
</reference>
<keyword evidence="1" id="KW-0175">Coiled coil</keyword>
<feature type="domain" description="YknX-like C-terminal permuted SH3-like" evidence="2">
    <location>
        <begin position="332"/>
        <end position="395"/>
    </location>
</feature>
<evidence type="ECO:0000313" key="4">
    <source>
        <dbReference type="Proteomes" id="UP000289220"/>
    </source>
</evidence>
<dbReference type="PANTHER" id="PTHR30469:SF15">
    <property type="entry name" value="HLYD FAMILY OF SECRETION PROTEINS"/>
    <property type="match status" value="1"/>
</dbReference>
<dbReference type="GO" id="GO:1990281">
    <property type="term" value="C:efflux pump complex"/>
    <property type="evidence" value="ECO:0007669"/>
    <property type="project" value="TreeGrafter"/>
</dbReference>
<dbReference type="Gene3D" id="2.40.30.170">
    <property type="match status" value="1"/>
</dbReference>
<evidence type="ECO:0000256" key="1">
    <source>
        <dbReference type="SAM" id="Coils"/>
    </source>
</evidence>
<evidence type="ECO:0000259" key="2">
    <source>
        <dbReference type="Pfam" id="PF25989"/>
    </source>
</evidence>
<sequence length="400" mass="41912">MAAKRNTRWIVMGGLALAAAAILAVLFAPRPVTVEAAAVHRGPIAETVSDQGWARVRQAYVVSAPVSGHLTRLPLEVGDAVIAGRTVVATLRPARSAFLDPRMRAQAEASISAARAMLAQAEAQRLQFRAEADRAARAQARLEPLAAQGVVSRQGLENAQAAATSAREALRAGDAAVLARRADVAAAQAVLTGPEAAGAGLIPITSPTSGVVTALLQQSERDVAAGTPLVEVGATAGLEAQIEFLSQDAVRIRPGDRAEIYDWGGAADLPAEVRLVEPQAFTKISALGIEEQRTRVMLRFTGPESGRAGLAPGYRVWGRVFLHETPSAVIAPAGALVRDSGGWAVFRIEQGRARLRPVKVGAITDRDAEILEGAADGDSLVVFPSDQVRDGVRVKTRRAG</sequence>
<dbReference type="AlphaFoldDB" id="A0A7Z8Y2U6"/>
<dbReference type="Gene3D" id="1.10.287.470">
    <property type="entry name" value="Helix hairpin bin"/>
    <property type="match status" value="1"/>
</dbReference>